<keyword evidence="3" id="KW-1185">Reference proteome</keyword>
<name>A0A4P9Y4P7_9FUNG</name>
<gene>
    <name evidence="2" type="ORF">BJ684DRAFT_19683</name>
</gene>
<evidence type="ECO:0000313" key="2">
    <source>
        <dbReference type="EMBL" id="RKP13863.1"/>
    </source>
</evidence>
<sequence>MITLCNPPDARMTRASKPTLSLKQDGQTLSQRLLTQLDPWIQPSSQEKKNPGSSVLHLLVTTYGVIHAVGIDSTPMDQDLYLGHSIFRHVSPSQVPILCRSLLKAQKCGMNTVRQKWALYQSYRKVQRHWETYQALETESEQEEALDVYLATFHQTYQDWASSGLVTQTSMDPLVDRVFGDCTPMLIQIIHHIDSLIHRPSDKVDTHHSEKLGRALDMVELLVREEKYQRALASHPTSLGQLLQSLQHSPSPLPFLRIIASLGQLPDASAQLGLQRGFRILTLCMADPDPDISLQALITLRDILRGVTPYLHSNLLGPTKEMLALLAPYPPLAEDESFVDSSNPNRPPSHPSILPHSSHPYPSTRTPTRPPKARSILSTLSSTLSLPSASDPPPSRQRTLGSSGARDGRRNIHHGKRGRGKRRRQKGNPRHSDDTASTDWAWGNRVSHLVTEVRGILGGSPHESGPFLPFSSRPVSPSSSLSSTTTSNTSFSSSSSSPSPSISSYSIASVATATSSPLAHPPYPQQQAQSPMHPRPVFSGHWKIPEEDVILQGLTSITVYVSGAEIPSPPHHNHHSPSPPREKRPIPSKNLSHDSSHPPLIPSSPSSSTSSAIPQETSMGLLRRLSSKLQLHRSSSSTSTSSASSSSPSLLHYHLHDRPSLLPPFPVDGAEGLSPTLPIHTSPTTTAFIPSSPSSTSISSSHSSSSSSASSTISSLSSSDSLGGEPSLRVREFIGIQGGLSSLISILRKIISLDPSSSPSFSLPEYLTSLTNALECLARLLDAHPIHQASFGESGGWDVVERAIEASYIMARSHLSSGPSSFEGWSEPPLLTESLYSMYNILFTLCVKGAKDQDTEGKGTGDTASQEVLVLLFRLASQSPFLLLRHLALTTLQDILSAHPILATLAWGSGGVGCLMSQVRRVYSESHQHHYRGEGEEKELYTLLGLSWDGWHRPHPISSSSPPPSSLPRDTSSPGSILLTDHLDRSNGLTYVASLIQLVEFIAILLPRHNIGILQAWTEMMLRWAEHSPGDPEGILTMLVLSSVRRILGESAHGTMDSLISLLPSYLKLLRNAYGMKNKEMAQGEDKEEEETGMADQMVSHWHYSTQLPSDSGEMSPSAVRVILARERVLGLLECLGLFLGKGMKGRRSPGILDTVYPTLYPILLASTPWCWDWEEVAVEEEGDEERFPGRRIKWEYAKGYETMLAELTLWILQSIFLSMEEEEDDEEGKMNEAISEGMKWILKLLETILMRINLRGGTRMSLEGPEEERGRVPQPPGRPEYPWFQYVVCGMLSSLFRHSRRVKRIFGEMGGMQLLLGILGSTGDPVVCQAALMAVGDFFTGYQGTNELLGEGFGYEGFLELVLSSCRPIDRLSCEVLLEVATVGRVVTNPPDPRNPTRGKGKERKRGGGKRPSRPRINGVKGYARRMEDPPRLYLQPIPFAPWRRPGYGGMEKKIQRSVEAPDTITTASLISHMEEDGMGRNYVAFSGPRRASQPPSLFGDLGRRGSRPPSLFSDSHRRESRPPSLFSDPSRRAGLTTTITTPSATTTPPRDTLSIRSMGPSNPPIKGSRRGGTKGRPRSISSLTISSKTIMSSGGGGISPFTGGREEDDVAHPFLEGLDMEDTGGRPGAEGDIEISSLPKAPLYCANATSAITTTNSTTSSLSSLSTSPHPPSQNNPYALTTWRQDESGGEEIGEGEEDGLVMTGEEEEEGIHPDQADWTSDTEDEEEEDEDNKVAHSSYRRPHTPYPPSPLQGIGFRDAEAAGMIVSAILKLEQVDLLHARELLRLVQRMVRLSKANAASLLVSPGAWQGLMTLAMRDRDETLGWEALELLLSLGQYDLGPKGVRHLIREALAIGGPERRRAMWLLELLARERGPEDYWSFEEGFLGQLNLLPRMTWEGDMTCAFWFRLGRLPEGWGPGGIEDIGLIRCVGDAGILDVHIRSVPGSGEGGGCLCVRRQGSEEAPEDAVFDGIFDLGRTGVWRHVVLVIHRGPSWSMTLWVDGECAGSHVSPGVDSRARAERVDLVQVGGEESRRLCGDLGRIYLRTGAWTADRIRQEYCRWSGGLGPDGSEEEVEVVEEGGGEGVEKDLGMRGGPESVDWTILLSPRRIEAIRMGSKEAEVEREGWSWADPLLDPSLYCVAAGKLGVKEDSESRSSGSPIHDIDNLGALSSRYGRGCTAHGTRSLHSILGDCSPLIFTLLASTPILDPHTISWVPEAFRAMVSAVLRGGDCGRGFAASGGYLALGCTLRGEGVKVGFEEVEGLLSLAIPGFWGKAVKGDDSTSGKDSSSPVHQGYPRDWRAVRLLLDIFPGIKDRGVQLHGVRSLIEAILYDTSHLHQASGSRRVAGSWSPLFSSKSPAPLANSPSPILPGLRAWRKMFGVAGIGVLLLGVAVESRGVVLRLVDALLEAPDLRVEEVREVLGLVMAPAIPDEVRVAVAGRLLRKARVTPRLVERIKTAGGLGLLLVGVDGNVEALRLVMLRLLGVLMSTGHRASRTMLTRAWGFEALRLFLSPYVLTGETAQVLLGLALDFYRIGDRVGQAESGGHRRDNHLSPKSALTPSSPSASSSPSSSSSSQPHLPKLTDPLAFPEILHLLFQLLQEDCARSEDDGASVASNPDKTLYGILGDLRVILSTPGNMDALWQHAWPDWFCSFLLHPTIQSRGDYARIVDLMEPLIQRMMAYDLARPSSCIMRLKGTLTEEPAHASKLVAMLLSWYERHPYLQDVEGPEVGGAEGILKGLVLLQRALEEAGLVGKVRLDRAFATTIHTLASHNGPHVRTLMRSLGVLDLRDRLVL</sequence>
<evidence type="ECO:0000256" key="1">
    <source>
        <dbReference type="SAM" id="MobiDB-lite"/>
    </source>
</evidence>
<feature type="compositionally biased region" description="Basic residues" evidence="1">
    <location>
        <begin position="411"/>
        <end position="429"/>
    </location>
</feature>
<dbReference type="SUPFAM" id="SSF48371">
    <property type="entry name" value="ARM repeat"/>
    <property type="match status" value="1"/>
</dbReference>
<feature type="region of interest" description="Disordered" evidence="1">
    <location>
        <begin position="1387"/>
        <end position="1420"/>
    </location>
</feature>
<dbReference type="OrthoDB" id="5589702at2759"/>
<feature type="compositionally biased region" description="Basic residues" evidence="1">
    <location>
        <begin position="1569"/>
        <end position="1579"/>
    </location>
</feature>
<organism evidence="2 3">
    <name type="scientific">Piptocephalis cylindrospora</name>
    <dbReference type="NCBI Taxonomy" id="1907219"/>
    <lineage>
        <taxon>Eukaryota</taxon>
        <taxon>Fungi</taxon>
        <taxon>Fungi incertae sedis</taxon>
        <taxon>Zoopagomycota</taxon>
        <taxon>Zoopagomycotina</taxon>
        <taxon>Zoopagomycetes</taxon>
        <taxon>Zoopagales</taxon>
        <taxon>Piptocephalidaceae</taxon>
        <taxon>Piptocephalis</taxon>
    </lineage>
</organism>
<feature type="compositionally biased region" description="Low complexity" evidence="1">
    <location>
        <begin position="375"/>
        <end position="389"/>
    </location>
</feature>
<feature type="region of interest" description="Disordered" evidence="1">
    <location>
        <begin position="1"/>
        <end position="22"/>
    </location>
</feature>
<feature type="compositionally biased region" description="Low complexity" evidence="1">
    <location>
        <begin position="469"/>
        <end position="503"/>
    </location>
</feature>
<feature type="non-terminal residue" evidence="2">
    <location>
        <position position="2798"/>
    </location>
</feature>
<accession>A0A4P9Y4P7</accession>
<feature type="compositionally biased region" description="Low complexity" evidence="1">
    <location>
        <begin position="1538"/>
        <end position="1554"/>
    </location>
</feature>
<dbReference type="InterPro" id="IPR013320">
    <property type="entry name" value="ConA-like_dom_sf"/>
</dbReference>
<feature type="compositionally biased region" description="Low complexity" evidence="1">
    <location>
        <begin position="603"/>
        <end position="614"/>
    </location>
</feature>
<protein>
    <submittedName>
        <fullName evidence="2">Uncharacterized protein</fullName>
    </submittedName>
</protein>
<feature type="compositionally biased region" description="Low complexity" evidence="1">
    <location>
        <begin position="351"/>
        <end position="367"/>
    </location>
</feature>
<dbReference type="InterPro" id="IPR016024">
    <property type="entry name" value="ARM-type_fold"/>
</dbReference>
<dbReference type="PANTHER" id="PTHR24216">
    <property type="entry name" value="PAXILLIN-RELATED"/>
    <property type="match status" value="1"/>
</dbReference>
<feature type="region of interest" description="Disordered" evidence="1">
    <location>
        <begin position="1659"/>
        <end position="1682"/>
    </location>
</feature>
<feature type="compositionally biased region" description="Low complexity" evidence="1">
    <location>
        <begin position="1659"/>
        <end position="1670"/>
    </location>
</feature>
<feature type="region of interest" description="Disordered" evidence="1">
    <location>
        <begin position="468"/>
        <end position="503"/>
    </location>
</feature>
<dbReference type="SUPFAM" id="SSF49899">
    <property type="entry name" value="Concanavalin A-like lectins/glucanases"/>
    <property type="match status" value="1"/>
</dbReference>
<feature type="compositionally biased region" description="Basic and acidic residues" evidence="1">
    <location>
        <begin position="580"/>
        <end position="596"/>
    </location>
</feature>
<reference evidence="3" key="1">
    <citation type="journal article" date="2018" name="Nat. Microbiol.">
        <title>Leveraging single-cell genomics to expand the fungal tree of life.</title>
        <authorList>
            <person name="Ahrendt S.R."/>
            <person name="Quandt C.A."/>
            <person name="Ciobanu D."/>
            <person name="Clum A."/>
            <person name="Salamov A."/>
            <person name="Andreopoulos B."/>
            <person name="Cheng J.F."/>
            <person name="Woyke T."/>
            <person name="Pelin A."/>
            <person name="Henrissat B."/>
            <person name="Reynolds N.K."/>
            <person name="Benny G.L."/>
            <person name="Smith M.E."/>
            <person name="James T.Y."/>
            <person name="Grigoriev I.V."/>
        </authorList>
    </citation>
    <scope>NUCLEOTIDE SEQUENCE [LARGE SCALE GENOMIC DNA]</scope>
</reference>
<feature type="compositionally biased region" description="Basic residues" evidence="1">
    <location>
        <begin position="1398"/>
        <end position="1415"/>
    </location>
</feature>
<proteinExistence type="predicted"/>
<feature type="compositionally biased region" description="Low complexity" evidence="1">
    <location>
        <begin position="2556"/>
        <end position="2583"/>
    </location>
</feature>
<evidence type="ECO:0000313" key="3">
    <source>
        <dbReference type="Proteomes" id="UP000267251"/>
    </source>
</evidence>
<feature type="compositionally biased region" description="Low complexity" evidence="1">
    <location>
        <begin position="681"/>
        <end position="721"/>
    </location>
</feature>
<feature type="region of interest" description="Disordered" evidence="1">
    <location>
        <begin position="1485"/>
        <end position="1582"/>
    </location>
</feature>
<feature type="region of interest" description="Disordered" evidence="1">
    <location>
        <begin position="1709"/>
        <end position="1751"/>
    </location>
</feature>
<feature type="region of interest" description="Disordered" evidence="1">
    <location>
        <begin position="515"/>
        <end position="540"/>
    </location>
</feature>
<feature type="region of interest" description="Disordered" evidence="1">
    <location>
        <begin position="2544"/>
        <end position="2583"/>
    </location>
</feature>
<feature type="region of interest" description="Disordered" evidence="1">
    <location>
        <begin position="335"/>
        <end position="439"/>
    </location>
</feature>
<feature type="compositionally biased region" description="Low complexity" evidence="1">
    <location>
        <begin position="621"/>
        <end position="652"/>
    </location>
</feature>
<dbReference type="Proteomes" id="UP000267251">
    <property type="component" value="Unassembled WGS sequence"/>
</dbReference>
<feature type="compositionally biased region" description="Acidic residues" evidence="1">
    <location>
        <begin position="1723"/>
        <end position="1734"/>
    </location>
</feature>
<dbReference type="EMBL" id="KZ987930">
    <property type="protein sequence ID" value="RKP13863.1"/>
    <property type="molecule type" value="Genomic_DNA"/>
</dbReference>
<feature type="region of interest" description="Disordered" evidence="1">
    <location>
        <begin position="565"/>
        <end position="724"/>
    </location>
</feature>